<dbReference type="CDD" id="cd00773">
    <property type="entry name" value="HisRS-like_core"/>
    <property type="match status" value="1"/>
</dbReference>
<dbReference type="NCBIfam" id="TIGR00443">
    <property type="entry name" value="hisZ_biosyn_reg"/>
    <property type="match status" value="1"/>
</dbReference>
<evidence type="ECO:0000256" key="6">
    <source>
        <dbReference type="ARBA" id="ARBA00022490"/>
    </source>
</evidence>
<dbReference type="PANTHER" id="PTHR43707">
    <property type="entry name" value="HISTIDYL-TRNA SYNTHETASE"/>
    <property type="match status" value="1"/>
</dbReference>
<dbReference type="AlphaFoldDB" id="A0ABD4SYY1"/>
<dbReference type="HAMAP" id="MF_00125">
    <property type="entry name" value="HisZ"/>
    <property type="match status" value="1"/>
</dbReference>
<comment type="subunit">
    <text evidence="4 8">Heteromultimer composed of HisG and HisZ subunits.</text>
</comment>
<keyword evidence="6 8" id="KW-0963">Cytoplasm</keyword>
<dbReference type="PANTHER" id="PTHR43707:SF1">
    <property type="entry name" value="HISTIDINE--TRNA LIGASE, MITOCHONDRIAL-RELATED"/>
    <property type="match status" value="1"/>
</dbReference>
<comment type="similarity">
    <text evidence="3 8">Belongs to the class-II aminoacyl-tRNA synthetase family. HisZ subfamily.</text>
</comment>
<evidence type="ECO:0000256" key="7">
    <source>
        <dbReference type="ARBA" id="ARBA00025246"/>
    </source>
</evidence>
<feature type="binding site" evidence="9">
    <location>
        <begin position="78"/>
        <end position="80"/>
    </location>
    <ligand>
        <name>L-histidine</name>
        <dbReference type="ChEBI" id="CHEBI:57595"/>
    </ligand>
</feature>
<dbReference type="InterPro" id="IPR041715">
    <property type="entry name" value="HisRS-like_core"/>
</dbReference>
<evidence type="ECO:0000313" key="11">
    <source>
        <dbReference type="EMBL" id="MCM1981479.1"/>
    </source>
</evidence>
<comment type="caution">
    <text evidence="11">The sequence shown here is derived from an EMBL/GenBank/DDBJ whole genome shotgun (WGS) entry which is preliminary data.</text>
</comment>
<name>A0ABD4SYY1_9CYAN</name>
<dbReference type="InterPro" id="IPR004516">
    <property type="entry name" value="HisRS/HisZ"/>
</dbReference>
<evidence type="ECO:0000256" key="5">
    <source>
        <dbReference type="ARBA" id="ARBA00020397"/>
    </source>
</evidence>
<evidence type="ECO:0000256" key="8">
    <source>
        <dbReference type="HAMAP-Rule" id="MF_00125"/>
    </source>
</evidence>
<dbReference type="GO" id="GO:0005737">
    <property type="term" value="C:cytoplasm"/>
    <property type="evidence" value="ECO:0007669"/>
    <property type="project" value="UniProtKB-SubCell"/>
</dbReference>
<keyword evidence="11" id="KW-0808">Transferase</keyword>
<dbReference type="PIRSF" id="PIRSF001549">
    <property type="entry name" value="His-tRNA_synth"/>
    <property type="match status" value="1"/>
</dbReference>
<comment type="subcellular location">
    <subcellularLocation>
        <location evidence="1 8">Cytoplasm</location>
    </subcellularLocation>
</comment>
<dbReference type="PROSITE" id="PS50862">
    <property type="entry name" value="AA_TRNA_LIGASE_II"/>
    <property type="match status" value="1"/>
</dbReference>
<dbReference type="Pfam" id="PF13393">
    <property type="entry name" value="tRNA-synt_His"/>
    <property type="match status" value="1"/>
</dbReference>
<feature type="domain" description="Aminoacyl-transfer RNA synthetases class-II family profile" evidence="10">
    <location>
        <begin position="23"/>
        <end position="398"/>
    </location>
</feature>
<keyword evidence="11" id="KW-0328">Glycosyltransferase</keyword>
<keyword evidence="8" id="KW-0368">Histidine biosynthesis</keyword>
<gene>
    <name evidence="8" type="primary">hisZ</name>
    <name evidence="11" type="ORF">QQ91_0001360</name>
</gene>
<feature type="binding site" evidence="9">
    <location>
        <position position="127"/>
    </location>
    <ligand>
        <name>L-histidine</name>
        <dbReference type="ChEBI" id="CHEBI:57595"/>
    </ligand>
</feature>
<reference evidence="11 12" key="1">
    <citation type="journal article" date="2015" name="Genome Announc.">
        <title>Draft Genome Sequence of Filamentous Marine Cyanobacterium Lyngbya confervoides Strain BDU141951.</title>
        <authorList>
            <person name="Chandrababunaidu M.M."/>
            <person name="Sen D."/>
            <person name="Tripathy S."/>
        </authorList>
    </citation>
    <scope>NUCLEOTIDE SEQUENCE [LARGE SCALE GENOMIC DNA]</scope>
    <source>
        <strain evidence="11 12">BDU141951</strain>
    </source>
</reference>
<evidence type="ECO:0000259" key="10">
    <source>
        <dbReference type="PROSITE" id="PS50862"/>
    </source>
</evidence>
<dbReference type="InterPro" id="IPR045864">
    <property type="entry name" value="aa-tRNA-synth_II/BPL/LPL"/>
</dbReference>
<comment type="function">
    <text evidence="7 8">Required for the first step of histidine biosynthesis. May allow the feedback regulation of ATP phosphoribosyltransferase activity by histidine.</text>
</comment>
<evidence type="ECO:0000256" key="9">
    <source>
        <dbReference type="PIRSR" id="PIRSR001549-1"/>
    </source>
</evidence>
<evidence type="ECO:0000256" key="4">
    <source>
        <dbReference type="ARBA" id="ARBA00011496"/>
    </source>
</evidence>
<dbReference type="Proteomes" id="UP000031561">
    <property type="component" value="Unassembled WGS sequence"/>
</dbReference>
<dbReference type="GO" id="GO:0016757">
    <property type="term" value="F:glycosyltransferase activity"/>
    <property type="evidence" value="ECO:0007669"/>
    <property type="project" value="UniProtKB-KW"/>
</dbReference>
<accession>A0ABD4SYY1</accession>
<evidence type="ECO:0000313" key="12">
    <source>
        <dbReference type="Proteomes" id="UP000031561"/>
    </source>
</evidence>
<proteinExistence type="inferred from homology"/>
<dbReference type="InterPro" id="IPR004517">
    <property type="entry name" value="HisZ"/>
</dbReference>
<organism evidence="11 12">
    <name type="scientific">Lyngbya confervoides BDU141951</name>
    <dbReference type="NCBI Taxonomy" id="1574623"/>
    <lineage>
        <taxon>Bacteria</taxon>
        <taxon>Bacillati</taxon>
        <taxon>Cyanobacteriota</taxon>
        <taxon>Cyanophyceae</taxon>
        <taxon>Oscillatoriophycideae</taxon>
        <taxon>Oscillatoriales</taxon>
        <taxon>Microcoleaceae</taxon>
        <taxon>Lyngbya</taxon>
    </lineage>
</organism>
<feature type="binding site" evidence="9">
    <location>
        <position position="108"/>
    </location>
    <ligand>
        <name>L-histidine</name>
        <dbReference type="ChEBI" id="CHEBI:57595"/>
    </ligand>
</feature>
<dbReference type="SUPFAM" id="SSF55681">
    <property type="entry name" value="Class II aaRS and biotin synthetases"/>
    <property type="match status" value="1"/>
</dbReference>
<keyword evidence="12" id="KW-1185">Reference proteome</keyword>
<keyword evidence="8" id="KW-0028">Amino-acid biosynthesis</keyword>
<dbReference type="NCBIfam" id="NF008940">
    <property type="entry name" value="PRK12292.2-3"/>
    <property type="match status" value="1"/>
</dbReference>
<evidence type="ECO:0000256" key="3">
    <source>
        <dbReference type="ARBA" id="ARBA00005539"/>
    </source>
</evidence>
<dbReference type="InterPro" id="IPR006195">
    <property type="entry name" value="aa-tRNA-synth_II"/>
</dbReference>
<sequence length="398" mass="44408">MMYQLPAGARDLLPLDVAQKRWIEDRLRDVFKAWGYHRIITPTLERMETLTAGGAVKPESVIQVWDAEEGVYLGLRPELTASIARAAVTRMSGVTYPQRLYYVANIFRRQPVGNATGQHEFFQAGLELLGSPGLLANAEVLMLLGESLQQLGLDRWHLVLGDARLTRSLLDSFPITQRQGVREAMATLNEIALKDLPLDSEQQARALAMMNLRGSPEQVLGELHQWPLDETQAAIVHNLEALIALVTNHAQVTLDLSLLQTYDYYTGIVFDVVSENGQKVLAQGGRYDELLSSYHPEGKTIPGIGFSMNIQEIHHILQTKAVLPTQIRKSHVLVVPETPAATHWVFQQAAQLRSAQQRVEIELMARSPQDSLAYAKAREIGKIAWVNDQGSVKIETLE</sequence>
<protein>
    <recommendedName>
        <fullName evidence="5 8">ATP phosphoribosyltransferase regulatory subunit</fullName>
    </recommendedName>
</protein>
<comment type="miscellaneous">
    <text evidence="8">This function is generally fulfilled by the C-terminal part of HisG, which is missing in some bacteria such as this one.</text>
</comment>
<dbReference type="Gene3D" id="3.30.930.10">
    <property type="entry name" value="Bira Bifunctional Protein, Domain 2"/>
    <property type="match status" value="1"/>
</dbReference>
<evidence type="ECO:0000256" key="2">
    <source>
        <dbReference type="ARBA" id="ARBA00004667"/>
    </source>
</evidence>
<evidence type="ECO:0000256" key="1">
    <source>
        <dbReference type="ARBA" id="ARBA00004496"/>
    </source>
</evidence>
<feature type="binding site" evidence="9">
    <location>
        <position position="123"/>
    </location>
    <ligand>
        <name>L-histidine</name>
        <dbReference type="ChEBI" id="CHEBI:57595"/>
    </ligand>
</feature>
<dbReference type="RefSeq" id="WP_166279021.1">
    <property type="nucleotide sequence ID" value="NZ_JTHE03000009.1"/>
</dbReference>
<feature type="binding site" evidence="9">
    <location>
        <begin position="264"/>
        <end position="265"/>
    </location>
    <ligand>
        <name>L-histidine</name>
        <dbReference type="ChEBI" id="CHEBI:57595"/>
    </ligand>
</feature>
<dbReference type="EMBL" id="JTHE03000009">
    <property type="protein sequence ID" value="MCM1981479.1"/>
    <property type="molecule type" value="Genomic_DNA"/>
</dbReference>
<comment type="pathway">
    <text evidence="2 8">Amino-acid biosynthesis; L-histidine biosynthesis; L-histidine from 5-phospho-alpha-D-ribose 1-diphosphate: step 1/9.</text>
</comment>
<dbReference type="GO" id="GO:0000105">
    <property type="term" value="P:L-histidine biosynthetic process"/>
    <property type="evidence" value="ECO:0007669"/>
    <property type="project" value="UniProtKB-UniRule"/>
</dbReference>